<dbReference type="InterPro" id="IPR048335">
    <property type="entry name" value="Pellino_RING"/>
</dbReference>
<dbReference type="AlphaFoldDB" id="A0ABD2IBG1"/>
<feature type="transmembrane region" description="Helical" evidence="1">
    <location>
        <begin position="152"/>
        <end position="174"/>
    </location>
</feature>
<feature type="domain" description="Pellino RING" evidence="2">
    <location>
        <begin position="13"/>
        <end position="109"/>
    </location>
</feature>
<evidence type="ECO:0000259" key="2">
    <source>
        <dbReference type="Pfam" id="PF20723"/>
    </source>
</evidence>
<gene>
    <name evidence="3" type="ORF">niasHT_034902</name>
</gene>
<dbReference type="EMBL" id="JBICBT010001296">
    <property type="protein sequence ID" value="KAL3074565.1"/>
    <property type="molecule type" value="Genomic_DNA"/>
</dbReference>
<evidence type="ECO:0000256" key="1">
    <source>
        <dbReference type="SAM" id="Phobius"/>
    </source>
</evidence>
<dbReference type="InterPro" id="IPR006800">
    <property type="entry name" value="Pellino_fam"/>
</dbReference>
<keyword evidence="1" id="KW-0812">Transmembrane</keyword>
<comment type="caution">
    <text evidence="3">The sequence shown here is derived from an EMBL/GenBank/DDBJ whole genome shotgun (WGS) entry which is preliminary data.</text>
</comment>
<feature type="transmembrane region" description="Helical" evidence="1">
    <location>
        <begin position="115"/>
        <end position="140"/>
    </location>
</feature>
<dbReference type="Pfam" id="PF20723">
    <property type="entry name" value="Pellino_RING"/>
    <property type="match status" value="1"/>
</dbReference>
<organism evidence="3 4">
    <name type="scientific">Heterodera trifolii</name>
    <dbReference type="NCBI Taxonomy" id="157864"/>
    <lineage>
        <taxon>Eukaryota</taxon>
        <taxon>Metazoa</taxon>
        <taxon>Ecdysozoa</taxon>
        <taxon>Nematoda</taxon>
        <taxon>Chromadorea</taxon>
        <taxon>Rhabditida</taxon>
        <taxon>Tylenchina</taxon>
        <taxon>Tylenchomorpha</taxon>
        <taxon>Tylenchoidea</taxon>
        <taxon>Heteroderidae</taxon>
        <taxon>Heteroderinae</taxon>
        <taxon>Heterodera</taxon>
    </lineage>
</organism>
<keyword evidence="4" id="KW-1185">Reference proteome</keyword>
<reference evidence="3 4" key="1">
    <citation type="submission" date="2024-10" db="EMBL/GenBank/DDBJ databases">
        <authorList>
            <person name="Kim D."/>
        </authorList>
    </citation>
    <scope>NUCLEOTIDE SEQUENCE [LARGE SCALE GENOMIC DNA]</scope>
    <source>
        <strain evidence="3">BH-2024</strain>
    </source>
</reference>
<keyword evidence="1" id="KW-0472">Membrane</keyword>
<dbReference type="Proteomes" id="UP001620626">
    <property type="component" value="Unassembled WGS sequence"/>
</dbReference>
<evidence type="ECO:0000313" key="3">
    <source>
        <dbReference type="EMBL" id="KAL3074565.1"/>
    </source>
</evidence>
<protein>
    <recommendedName>
        <fullName evidence="2">Pellino RING domain-containing protein</fullName>
    </recommendedName>
</protein>
<dbReference type="PANTHER" id="PTHR12098:SF2">
    <property type="entry name" value="PROTEIN PELLINO"/>
    <property type="match status" value="1"/>
</dbReference>
<name>A0ABD2IBG1_9BILA</name>
<sequence>MLNERLDKLNLEQRPQCPVHMHTLVFSRTDSGQISDQTDGSTSSNTRQLRTPYVSFFGGQHTCPLCQRSSDAVIKLKFGFEPAFHIDTAEFDHAFIPCGHIASANTVKKLHGTTFVLLALTSAFELVHLCGQYLFLYVALSGQNFIDYQLAVQIYAPSLFAVQLISPTMLFIGIDRLISVTFVNL</sequence>
<accession>A0ABD2IBG1</accession>
<evidence type="ECO:0000313" key="4">
    <source>
        <dbReference type="Proteomes" id="UP001620626"/>
    </source>
</evidence>
<dbReference type="PANTHER" id="PTHR12098">
    <property type="entry name" value="E3 UBIQUITIN-PROTEIN LIGASE PELLINO-RELATED"/>
    <property type="match status" value="1"/>
</dbReference>
<proteinExistence type="predicted"/>
<keyword evidence="1" id="KW-1133">Transmembrane helix</keyword>